<evidence type="ECO:0000256" key="3">
    <source>
        <dbReference type="ARBA" id="ARBA00023163"/>
    </source>
</evidence>
<evidence type="ECO:0000313" key="7">
    <source>
        <dbReference type="Proteomes" id="UP000594263"/>
    </source>
</evidence>
<feature type="compositionally biased region" description="Basic residues" evidence="4">
    <location>
        <begin position="27"/>
        <end position="36"/>
    </location>
</feature>
<evidence type="ECO:0000259" key="5">
    <source>
        <dbReference type="PROSITE" id="PS51742"/>
    </source>
</evidence>
<keyword evidence="7" id="KW-1185">Reference proteome</keyword>
<keyword evidence="3" id="KW-0804">Transcription</keyword>
<dbReference type="PANTHER" id="PTHR31100">
    <property type="entry name" value="AT-HOOK MOTIF NUCLEAR-LOCALIZED PROTEIN 15"/>
    <property type="match status" value="1"/>
</dbReference>
<dbReference type="CDD" id="cd11378">
    <property type="entry name" value="DUF296"/>
    <property type="match status" value="1"/>
</dbReference>
<dbReference type="GO" id="GO:0003680">
    <property type="term" value="F:minor groove of adenine-thymine-rich DNA binding"/>
    <property type="evidence" value="ECO:0007669"/>
    <property type="project" value="InterPro"/>
</dbReference>
<dbReference type="InterPro" id="IPR014476">
    <property type="entry name" value="AHL15-29"/>
</dbReference>
<dbReference type="GO" id="GO:0005634">
    <property type="term" value="C:nucleus"/>
    <property type="evidence" value="ECO:0007669"/>
    <property type="project" value="TreeGrafter"/>
</dbReference>
<organism evidence="6 7">
    <name type="scientific">Kalanchoe fedtschenkoi</name>
    <name type="common">Lavender scallops</name>
    <name type="synonym">South American air plant</name>
    <dbReference type="NCBI Taxonomy" id="63787"/>
    <lineage>
        <taxon>Eukaryota</taxon>
        <taxon>Viridiplantae</taxon>
        <taxon>Streptophyta</taxon>
        <taxon>Embryophyta</taxon>
        <taxon>Tracheophyta</taxon>
        <taxon>Spermatophyta</taxon>
        <taxon>Magnoliopsida</taxon>
        <taxon>eudicotyledons</taxon>
        <taxon>Gunneridae</taxon>
        <taxon>Pentapetalae</taxon>
        <taxon>Saxifragales</taxon>
        <taxon>Crassulaceae</taxon>
        <taxon>Kalanchoe</taxon>
    </lineage>
</organism>
<dbReference type="EnsemblPlants" id="Kaladp0032s0394.1.v1.1">
    <property type="protein sequence ID" value="Kaladp0032s0394.1.v1.1.CDS.1"/>
    <property type="gene ID" value="Kaladp0032s0394.v1.1"/>
</dbReference>
<protein>
    <recommendedName>
        <fullName evidence="5">PPC domain-containing protein</fullName>
    </recommendedName>
</protein>
<accession>A0A7N0ZTF2</accession>
<evidence type="ECO:0000256" key="4">
    <source>
        <dbReference type="SAM" id="MobiDB-lite"/>
    </source>
</evidence>
<evidence type="ECO:0000313" key="6">
    <source>
        <dbReference type="EnsemblPlants" id="Kaladp0032s0394.1.v1.1.CDS.1"/>
    </source>
</evidence>
<dbReference type="Gene3D" id="3.30.1330.80">
    <property type="entry name" value="Hypothetical protein, similar to alpha- acetolactate decarboxylase, domain 2"/>
    <property type="match status" value="1"/>
</dbReference>
<feature type="region of interest" description="Disordered" evidence="4">
    <location>
        <begin position="1"/>
        <end position="60"/>
    </location>
</feature>
<keyword evidence="2" id="KW-0238">DNA-binding</keyword>
<dbReference type="GO" id="GO:0003700">
    <property type="term" value="F:DNA-binding transcription factor activity"/>
    <property type="evidence" value="ECO:0007669"/>
    <property type="project" value="TreeGrafter"/>
</dbReference>
<keyword evidence="1" id="KW-0805">Transcription regulation</keyword>
<evidence type="ECO:0000256" key="1">
    <source>
        <dbReference type="ARBA" id="ARBA00023015"/>
    </source>
</evidence>
<dbReference type="PROSITE" id="PS51742">
    <property type="entry name" value="PPC"/>
    <property type="match status" value="1"/>
</dbReference>
<dbReference type="Gramene" id="Kaladp0032s0394.1.v1.1">
    <property type="protein sequence ID" value="Kaladp0032s0394.1.v1.1.CDS.1"/>
    <property type="gene ID" value="Kaladp0032s0394.v1.1"/>
</dbReference>
<evidence type="ECO:0000256" key="2">
    <source>
        <dbReference type="ARBA" id="ARBA00023125"/>
    </source>
</evidence>
<dbReference type="Pfam" id="PF03479">
    <property type="entry name" value="PCC"/>
    <property type="match status" value="1"/>
</dbReference>
<dbReference type="OMA" id="IRHEVFG"/>
<proteinExistence type="predicted"/>
<feature type="compositionally biased region" description="Basic and acidic residues" evidence="4">
    <location>
        <begin position="15"/>
        <end position="26"/>
    </location>
</feature>
<dbReference type="SUPFAM" id="SSF117856">
    <property type="entry name" value="AF0104/ALDC/Ptd012-like"/>
    <property type="match status" value="1"/>
</dbReference>
<dbReference type="PANTHER" id="PTHR31100:SF14">
    <property type="entry name" value="AT-HOOK MOTIF NUCLEAR-LOCALIZED PROTEIN 15"/>
    <property type="match status" value="1"/>
</dbReference>
<dbReference type="AlphaFoldDB" id="A0A7N0ZTF2"/>
<name>A0A7N0ZTF2_KALFE</name>
<feature type="compositionally biased region" description="Low complexity" evidence="4">
    <location>
        <begin position="37"/>
        <end position="49"/>
    </location>
</feature>
<reference evidence="6" key="1">
    <citation type="submission" date="2021-01" db="UniProtKB">
        <authorList>
            <consortium name="EnsemblPlants"/>
        </authorList>
    </citation>
    <scope>IDENTIFICATION</scope>
</reference>
<feature type="domain" description="PPC" evidence="5">
    <location>
        <begin position="65"/>
        <end position="213"/>
    </location>
</feature>
<dbReference type="Proteomes" id="UP000594263">
    <property type="component" value="Unplaced"/>
</dbReference>
<dbReference type="InterPro" id="IPR005175">
    <property type="entry name" value="PPC_dom"/>
</dbReference>
<sequence length="290" mass="31113">MEDQRQTPPATIAFDSHHSSSDDGHHRSPKSNRRQRGAATARPRGRPAGSKNKPKPPIIITRESPNALRCHVMEIPPTHDIIQALADFAAKRQRGICILGATGTVINIALRQPPPPHQLPPTLPAKPAAVNFTGRFEILSMSGAFMPPPAPPSASGVSVFVGGGQGQVLGGKVVGPLVTAGLVVITASSFANTTYERLPLQEDDVGENEEEEKVTLTLPGTGQKIESLIPRDAMDDHHHHHHQEQLMSLIPTTTATPTLFHGFLNNGQNGMPAEEFWGGSLANRTPFLTD</sequence>